<dbReference type="PANTHER" id="PTHR46412">
    <property type="entry name" value="BES1-INTERACTING MYC-LIKE PROTEIN"/>
    <property type="match status" value="1"/>
</dbReference>
<feature type="compositionally biased region" description="Basic and acidic residues" evidence="3">
    <location>
        <begin position="212"/>
        <end position="229"/>
    </location>
</feature>
<dbReference type="PANTHER" id="PTHR46412:SF3">
    <property type="entry name" value="TRANSCRIPTION FACTOR BIM1"/>
    <property type="match status" value="1"/>
</dbReference>
<accession>D8SDC8</accession>
<feature type="compositionally biased region" description="Polar residues" evidence="3">
    <location>
        <begin position="401"/>
        <end position="429"/>
    </location>
</feature>
<dbReference type="KEGG" id="smo:SELMODRAFT_451475"/>
<keyword evidence="1" id="KW-0805">Transcription regulation</keyword>
<keyword evidence="2" id="KW-0804">Transcription</keyword>
<dbReference type="GO" id="GO:0046983">
    <property type="term" value="F:protein dimerization activity"/>
    <property type="evidence" value="ECO:0007669"/>
    <property type="project" value="InterPro"/>
</dbReference>
<dbReference type="FunCoup" id="D8SDC8">
    <property type="interactions" value="1051"/>
</dbReference>
<dbReference type="eggNOG" id="ENOG502QUDM">
    <property type="taxonomic scope" value="Eukaryota"/>
</dbReference>
<dbReference type="InterPro" id="IPR036638">
    <property type="entry name" value="HLH_DNA-bd_sf"/>
</dbReference>
<feature type="compositionally biased region" description="Basic and acidic residues" evidence="3">
    <location>
        <begin position="389"/>
        <end position="400"/>
    </location>
</feature>
<organism evidence="6">
    <name type="scientific">Selaginella moellendorffii</name>
    <name type="common">Spikemoss</name>
    <dbReference type="NCBI Taxonomy" id="88036"/>
    <lineage>
        <taxon>Eukaryota</taxon>
        <taxon>Viridiplantae</taxon>
        <taxon>Streptophyta</taxon>
        <taxon>Embryophyta</taxon>
        <taxon>Tracheophyta</taxon>
        <taxon>Lycopodiopsida</taxon>
        <taxon>Selaginellales</taxon>
        <taxon>Selaginellaceae</taxon>
        <taxon>Selaginella</taxon>
    </lineage>
</organism>
<dbReference type="InterPro" id="IPR044295">
    <property type="entry name" value="BIM1/2/3"/>
</dbReference>
<sequence>MSQAPGAAGAIEIVKKELDLPAPPAIMAAAAGSSYATEFGLGYEQFGRLRQPQGAPGGFAPDSCKKIAPAPSPRFLQVPAYEQGPSRGAFGSLATQDFLQPLERGANGNVAAKVPAPVANGDIPLQLSSRSERNEQVVLDSSPAKESCSSRMHLQMQYGFIDHPHPLFPKNGLEANHHGAVGVSRHWQQGHVSSANKRPRSAQSEGDDNDSEERKKIHRGEAASREDINSRSIDVKSNTSRSKHSATEQRRRSKINDRLRSTHFVFQMLRDLLPHGDQKRDKASFLLEVIEYVQSLQERVKKFEASEKGRYQERLKPVPWDVKSSTSLKEVPDSSRDKCALLEDGKSRSFGATTSRAMGRQVAQAPSRPAMSPLASTSTPAVENLDATTTRDKTGERSSESQRQANDASRQSTPVETATAQQQQGSSNELPIKQGLISLSTAYSQGLLEALTSALHSSGLDLSKANISVQIELGKPQEKKASLCSQL</sequence>
<feature type="compositionally biased region" description="Polar residues" evidence="3">
    <location>
        <begin position="230"/>
        <end position="240"/>
    </location>
</feature>
<feature type="domain" description="BHLH" evidence="4">
    <location>
        <begin position="239"/>
        <end position="296"/>
    </location>
</feature>
<dbReference type="EMBL" id="GL377613">
    <property type="protein sequence ID" value="EFJ17600.1"/>
    <property type="molecule type" value="Genomic_DNA"/>
</dbReference>
<dbReference type="GO" id="GO:0003700">
    <property type="term" value="F:DNA-binding transcription factor activity"/>
    <property type="evidence" value="ECO:0007669"/>
    <property type="project" value="InterPro"/>
</dbReference>
<keyword evidence="6" id="KW-1185">Reference proteome</keyword>
<protein>
    <submittedName>
        <fullName evidence="5">Uncharacterized protein BIM-2</fullName>
    </submittedName>
</protein>
<dbReference type="Proteomes" id="UP000001514">
    <property type="component" value="Unassembled WGS sequence"/>
</dbReference>
<gene>
    <name evidence="5" type="primary">BIM-2</name>
    <name evidence="5" type="ORF">SELMODRAFT_451475</name>
</gene>
<feature type="region of interest" description="Disordered" evidence="3">
    <location>
        <begin position="187"/>
        <end position="256"/>
    </location>
</feature>
<dbReference type="GO" id="GO:0006351">
    <property type="term" value="P:DNA-templated transcription"/>
    <property type="evidence" value="ECO:0007669"/>
    <property type="project" value="InterPro"/>
</dbReference>
<name>D8SDC8_SELML</name>
<dbReference type="SMART" id="SM00353">
    <property type="entry name" value="HLH"/>
    <property type="match status" value="1"/>
</dbReference>
<dbReference type="Gene3D" id="4.10.280.10">
    <property type="entry name" value="Helix-loop-helix DNA-binding domain"/>
    <property type="match status" value="1"/>
</dbReference>
<dbReference type="InParanoid" id="D8SDC8"/>
<feature type="compositionally biased region" description="Basic and acidic residues" evidence="3">
    <location>
        <begin position="245"/>
        <end position="256"/>
    </location>
</feature>
<dbReference type="SUPFAM" id="SSF47459">
    <property type="entry name" value="HLH, helix-loop-helix DNA-binding domain"/>
    <property type="match status" value="1"/>
</dbReference>
<dbReference type="HOGENOM" id="CLU_560689_0_0_1"/>
<evidence type="ECO:0000256" key="3">
    <source>
        <dbReference type="SAM" id="MobiDB-lite"/>
    </source>
</evidence>
<dbReference type="Pfam" id="PF00010">
    <property type="entry name" value="HLH"/>
    <property type="match status" value="1"/>
</dbReference>
<feature type="compositionally biased region" description="Polar residues" evidence="3">
    <location>
        <begin position="187"/>
        <end position="204"/>
    </location>
</feature>
<dbReference type="PROSITE" id="PS50888">
    <property type="entry name" value="BHLH"/>
    <property type="match status" value="1"/>
</dbReference>
<dbReference type="AlphaFoldDB" id="D8SDC8"/>
<evidence type="ECO:0000256" key="1">
    <source>
        <dbReference type="ARBA" id="ARBA00023015"/>
    </source>
</evidence>
<reference evidence="5 6" key="1">
    <citation type="journal article" date="2011" name="Science">
        <title>The Selaginella genome identifies genetic changes associated with the evolution of vascular plants.</title>
        <authorList>
            <person name="Banks J.A."/>
            <person name="Nishiyama T."/>
            <person name="Hasebe M."/>
            <person name="Bowman J.L."/>
            <person name="Gribskov M."/>
            <person name="dePamphilis C."/>
            <person name="Albert V.A."/>
            <person name="Aono N."/>
            <person name="Aoyama T."/>
            <person name="Ambrose B.A."/>
            <person name="Ashton N.W."/>
            <person name="Axtell M.J."/>
            <person name="Barker E."/>
            <person name="Barker M.S."/>
            <person name="Bennetzen J.L."/>
            <person name="Bonawitz N.D."/>
            <person name="Chapple C."/>
            <person name="Cheng C."/>
            <person name="Correa L.G."/>
            <person name="Dacre M."/>
            <person name="DeBarry J."/>
            <person name="Dreyer I."/>
            <person name="Elias M."/>
            <person name="Engstrom E.M."/>
            <person name="Estelle M."/>
            <person name="Feng L."/>
            <person name="Finet C."/>
            <person name="Floyd S.K."/>
            <person name="Frommer W.B."/>
            <person name="Fujita T."/>
            <person name="Gramzow L."/>
            <person name="Gutensohn M."/>
            <person name="Harholt J."/>
            <person name="Hattori M."/>
            <person name="Heyl A."/>
            <person name="Hirai T."/>
            <person name="Hiwatashi Y."/>
            <person name="Ishikawa M."/>
            <person name="Iwata M."/>
            <person name="Karol K.G."/>
            <person name="Koehler B."/>
            <person name="Kolukisaoglu U."/>
            <person name="Kubo M."/>
            <person name="Kurata T."/>
            <person name="Lalonde S."/>
            <person name="Li K."/>
            <person name="Li Y."/>
            <person name="Litt A."/>
            <person name="Lyons E."/>
            <person name="Manning G."/>
            <person name="Maruyama T."/>
            <person name="Michael T.P."/>
            <person name="Mikami K."/>
            <person name="Miyazaki S."/>
            <person name="Morinaga S."/>
            <person name="Murata T."/>
            <person name="Mueller-Roeber B."/>
            <person name="Nelson D.R."/>
            <person name="Obara M."/>
            <person name="Oguri Y."/>
            <person name="Olmstead R.G."/>
            <person name="Onodera N."/>
            <person name="Petersen B.L."/>
            <person name="Pils B."/>
            <person name="Prigge M."/>
            <person name="Rensing S.A."/>
            <person name="Riano-Pachon D.M."/>
            <person name="Roberts A.W."/>
            <person name="Sato Y."/>
            <person name="Scheller H.V."/>
            <person name="Schulz B."/>
            <person name="Schulz C."/>
            <person name="Shakirov E.V."/>
            <person name="Shibagaki N."/>
            <person name="Shinohara N."/>
            <person name="Shippen D.E."/>
            <person name="Soerensen I."/>
            <person name="Sotooka R."/>
            <person name="Sugimoto N."/>
            <person name="Sugita M."/>
            <person name="Sumikawa N."/>
            <person name="Tanurdzic M."/>
            <person name="Theissen G."/>
            <person name="Ulvskov P."/>
            <person name="Wakazuki S."/>
            <person name="Weng J.K."/>
            <person name="Willats W.W."/>
            <person name="Wipf D."/>
            <person name="Wolf P.G."/>
            <person name="Yang L."/>
            <person name="Zimmer A.D."/>
            <person name="Zhu Q."/>
            <person name="Mitros T."/>
            <person name="Hellsten U."/>
            <person name="Loque D."/>
            <person name="Otillar R."/>
            <person name="Salamov A."/>
            <person name="Schmutz J."/>
            <person name="Shapiro H."/>
            <person name="Lindquist E."/>
            <person name="Lucas S."/>
            <person name="Rokhsar D."/>
            <person name="Grigoriev I.V."/>
        </authorList>
    </citation>
    <scope>NUCLEOTIDE SEQUENCE [LARGE SCALE GENOMIC DNA]</scope>
</reference>
<evidence type="ECO:0000313" key="5">
    <source>
        <dbReference type="EMBL" id="EFJ17600.1"/>
    </source>
</evidence>
<evidence type="ECO:0000313" key="6">
    <source>
        <dbReference type="Proteomes" id="UP000001514"/>
    </source>
</evidence>
<evidence type="ECO:0000256" key="2">
    <source>
        <dbReference type="ARBA" id="ARBA00023163"/>
    </source>
</evidence>
<evidence type="ECO:0000259" key="4">
    <source>
        <dbReference type="PROSITE" id="PS50888"/>
    </source>
</evidence>
<feature type="region of interest" description="Disordered" evidence="3">
    <location>
        <begin position="123"/>
        <end position="149"/>
    </location>
</feature>
<dbReference type="InterPro" id="IPR011598">
    <property type="entry name" value="bHLH_dom"/>
</dbReference>
<dbReference type="CDD" id="cd11453">
    <property type="entry name" value="bHLH_AtBIM_like"/>
    <property type="match status" value="1"/>
</dbReference>
<dbReference type="Gramene" id="EFJ17600">
    <property type="protein sequence ID" value="EFJ17600"/>
    <property type="gene ID" value="SELMODRAFT_451475"/>
</dbReference>
<proteinExistence type="predicted"/>
<feature type="region of interest" description="Disordered" evidence="3">
    <location>
        <begin position="350"/>
        <end position="429"/>
    </location>
</feature>